<dbReference type="InterPro" id="IPR002881">
    <property type="entry name" value="DUF58"/>
</dbReference>
<feature type="domain" description="DUF58" evidence="1">
    <location>
        <begin position="152"/>
        <end position="324"/>
    </location>
</feature>
<dbReference type="EMBL" id="BNAF01000009">
    <property type="protein sequence ID" value="GHE40217.1"/>
    <property type="molecule type" value="Genomic_DNA"/>
</dbReference>
<evidence type="ECO:0000313" key="2">
    <source>
        <dbReference type="EMBL" id="GHE40217.1"/>
    </source>
</evidence>
<dbReference type="Pfam" id="PF01882">
    <property type="entry name" value="DUF58"/>
    <property type="match status" value="1"/>
</dbReference>
<evidence type="ECO:0000259" key="1">
    <source>
        <dbReference type="Pfam" id="PF01882"/>
    </source>
</evidence>
<organism evidence="2 3">
    <name type="scientific">Sphingobacterium griseoflavum</name>
    <dbReference type="NCBI Taxonomy" id="1474952"/>
    <lineage>
        <taxon>Bacteria</taxon>
        <taxon>Pseudomonadati</taxon>
        <taxon>Bacteroidota</taxon>
        <taxon>Sphingobacteriia</taxon>
        <taxon>Sphingobacteriales</taxon>
        <taxon>Sphingobacteriaceae</taxon>
        <taxon>Sphingobacterium</taxon>
    </lineage>
</organism>
<keyword evidence="3" id="KW-1185">Reference proteome</keyword>
<evidence type="ECO:0000313" key="3">
    <source>
        <dbReference type="Proteomes" id="UP000620550"/>
    </source>
</evidence>
<accession>A0ABQ3HW19</accession>
<proteinExistence type="predicted"/>
<gene>
    <name evidence="2" type="ORF">GCM10017764_24260</name>
</gene>
<dbReference type="Proteomes" id="UP000620550">
    <property type="component" value="Unassembled WGS sequence"/>
</dbReference>
<reference evidence="3" key="1">
    <citation type="journal article" date="2019" name="Int. J. Syst. Evol. Microbiol.">
        <title>The Global Catalogue of Microorganisms (GCM) 10K type strain sequencing project: providing services to taxonomists for standard genome sequencing and annotation.</title>
        <authorList>
            <consortium name="The Broad Institute Genomics Platform"/>
            <consortium name="The Broad Institute Genome Sequencing Center for Infectious Disease"/>
            <person name="Wu L."/>
            <person name="Ma J."/>
        </authorList>
    </citation>
    <scope>NUCLEOTIDE SEQUENCE [LARGE SCALE GENOMIC DNA]</scope>
    <source>
        <strain evidence="3">CGMCC 1.12966</strain>
    </source>
</reference>
<dbReference type="PANTHER" id="PTHR33608">
    <property type="entry name" value="BLL2464 PROTEIN"/>
    <property type="match status" value="1"/>
</dbReference>
<name>A0ABQ3HW19_9SPHI</name>
<sequence length="391" mass="45364">MVVLFFGKGKIVLKRDYPEKLSNGDDNDLSIVVQSYFPVEISVRLLEEFPEQLQLRDVDFAFTLMSRQEKRIDYAIRPTSRGLYTFNRCHALASHLGLFARKFSLQEPVTIPCYPSFIQMRKYQLLATTDRLVELGVKRVRKIGATLEFDHIREYVRGDEFRHLNWKATAKHQKLLINQYQEEKSQPIYALIDTGRVMRMPFNGLTLLDYAINSTLVLCNAAILKQDRAGMLTFSKDIGNHIRAEKRNSQMRLISETLYGIETDFKESEFGNLYAFCNRHINKRSLLLLYSNFETMDALARQMSYLRMLAKTHILVVVVFKNTELVAMSKEDGSRVIDVYNQIIAEKFVYEKGLVIQELQRQGIQTIYTAPEDLTINAINKYLEIKARGLL</sequence>
<comment type="caution">
    <text evidence="2">The sequence shown here is derived from an EMBL/GenBank/DDBJ whole genome shotgun (WGS) entry which is preliminary data.</text>
</comment>
<protein>
    <recommendedName>
        <fullName evidence="1">DUF58 domain-containing protein</fullName>
    </recommendedName>
</protein>
<dbReference type="PANTHER" id="PTHR33608:SF3">
    <property type="entry name" value="SLR2013 PROTEIN"/>
    <property type="match status" value="1"/>
</dbReference>